<name>A0A0A8YML5_ARUDO</name>
<accession>A0A0A8YML5</accession>
<proteinExistence type="predicted"/>
<dbReference type="AlphaFoldDB" id="A0A0A8YML5"/>
<dbReference type="EMBL" id="GBRH01271062">
    <property type="protein sequence ID" value="JAD26833.1"/>
    <property type="molecule type" value="Transcribed_RNA"/>
</dbReference>
<reference evidence="1" key="1">
    <citation type="submission" date="2014-09" db="EMBL/GenBank/DDBJ databases">
        <authorList>
            <person name="Magalhaes I.L.F."/>
            <person name="Oliveira U."/>
            <person name="Santos F.R."/>
            <person name="Vidigal T.H.D.A."/>
            <person name="Brescovit A.D."/>
            <person name="Santos A.J."/>
        </authorList>
    </citation>
    <scope>NUCLEOTIDE SEQUENCE</scope>
    <source>
        <tissue evidence="1">Shoot tissue taken approximately 20 cm above the soil surface</tissue>
    </source>
</reference>
<protein>
    <submittedName>
        <fullName evidence="1">Uncharacterized protein</fullName>
    </submittedName>
</protein>
<organism evidence="1">
    <name type="scientific">Arundo donax</name>
    <name type="common">Giant reed</name>
    <name type="synonym">Donax arundinaceus</name>
    <dbReference type="NCBI Taxonomy" id="35708"/>
    <lineage>
        <taxon>Eukaryota</taxon>
        <taxon>Viridiplantae</taxon>
        <taxon>Streptophyta</taxon>
        <taxon>Embryophyta</taxon>
        <taxon>Tracheophyta</taxon>
        <taxon>Spermatophyta</taxon>
        <taxon>Magnoliopsida</taxon>
        <taxon>Liliopsida</taxon>
        <taxon>Poales</taxon>
        <taxon>Poaceae</taxon>
        <taxon>PACMAD clade</taxon>
        <taxon>Arundinoideae</taxon>
        <taxon>Arundineae</taxon>
        <taxon>Arundo</taxon>
    </lineage>
</organism>
<sequence length="23" mass="2903">MFLLICITWNWVFTWSETANLKW</sequence>
<reference evidence="1" key="2">
    <citation type="journal article" date="2015" name="Data Brief">
        <title>Shoot transcriptome of the giant reed, Arundo donax.</title>
        <authorList>
            <person name="Barrero R.A."/>
            <person name="Guerrero F.D."/>
            <person name="Moolhuijzen P."/>
            <person name="Goolsby J.A."/>
            <person name="Tidwell J."/>
            <person name="Bellgard S.E."/>
            <person name="Bellgard M.I."/>
        </authorList>
    </citation>
    <scope>NUCLEOTIDE SEQUENCE</scope>
    <source>
        <tissue evidence="1">Shoot tissue taken approximately 20 cm above the soil surface</tissue>
    </source>
</reference>
<evidence type="ECO:0000313" key="1">
    <source>
        <dbReference type="EMBL" id="JAD26833.1"/>
    </source>
</evidence>